<protein>
    <recommendedName>
        <fullName evidence="1">F-box domain-containing protein</fullName>
    </recommendedName>
</protein>
<dbReference type="InterPro" id="IPR050232">
    <property type="entry name" value="FBL13/AtMIF1-like"/>
</dbReference>
<dbReference type="SMART" id="SM00579">
    <property type="entry name" value="FBD"/>
    <property type="match status" value="1"/>
</dbReference>
<dbReference type="PANTHER" id="PTHR31900">
    <property type="entry name" value="F-BOX/RNI SUPERFAMILY PROTEIN-RELATED"/>
    <property type="match status" value="1"/>
</dbReference>
<dbReference type="Pfam" id="PF24758">
    <property type="entry name" value="LRR_At5g56370"/>
    <property type="match status" value="1"/>
</dbReference>
<dbReference type="SMART" id="SM00256">
    <property type="entry name" value="FBOX"/>
    <property type="match status" value="1"/>
</dbReference>
<dbReference type="PhylomeDB" id="A0A022S0Z9"/>
<dbReference type="InterPro" id="IPR055411">
    <property type="entry name" value="LRR_FXL15/At3g58940/PEG3-like"/>
</dbReference>
<evidence type="ECO:0000313" key="2">
    <source>
        <dbReference type="EMBL" id="EYU44920.1"/>
    </source>
</evidence>
<dbReference type="InterPro" id="IPR006566">
    <property type="entry name" value="FBD"/>
</dbReference>
<name>A0A022S0Z9_ERYGU</name>
<proteinExistence type="predicted"/>
<dbReference type="OrthoDB" id="3219396at2759"/>
<dbReference type="PANTHER" id="PTHR31900:SF34">
    <property type="entry name" value="EMB|CAB62440.1-RELATED"/>
    <property type="match status" value="1"/>
</dbReference>
<evidence type="ECO:0000313" key="3">
    <source>
        <dbReference type="Proteomes" id="UP000030748"/>
    </source>
</evidence>
<dbReference type="InterPro" id="IPR036047">
    <property type="entry name" value="F-box-like_dom_sf"/>
</dbReference>
<organism evidence="2 3">
    <name type="scientific">Erythranthe guttata</name>
    <name type="common">Yellow monkey flower</name>
    <name type="synonym">Mimulus guttatus</name>
    <dbReference type="NCBI Taxonomy" id="4155"/>
    <lineage>
        <taxon>Eukaryota</taxon>
        <taxon>Viridiplantae</taxon>
        <taxon>Streptophyta</taxon>
        <taxon>Embryophyta</taxon>
        <taxon>Tracheophyta</taxon>
        <taxon>Spermatophyta</taxon>
        <taxon>Magnoliopsida</taxon>
        <taxon>eudicotyledons</taxon>
        <taxon>Gunneridae</taxon>
        <taxon>Pentapetalae</taxon>
        <taxon>asterids</taxon>
        <taxon>lamiids</taxon>
        <taxon>Lamiales</taxon>
        <taxon>Phrymaceae</taxon>
        <taxon>Erythranthe</taxon>
    </lineage>
</organism>
<feature type="domain" description="F-box" evidence="1">
    <location>
        <begin position="13"/>
        <end position="61"/>
    </location>
</feature>
<dbReference type="Pfam" id="PF00646">
    <property type="entry name" value="F-box"/>
    <property type="match status" value="1"/>
</dbReference>
<dbReference type="AlphaFoldDB" id="A0A022S0Z9"/>
<keyword evidence="3" id="KW-1185">Reference proteome</keyword>
<dbReference type="InterPro" id="IPR001810">
    <property type="entry name" value="F-box_dom"/>
</dbReference>
<gene>
    <name evidence="2" type="ORF">MIMGU_mgv1a006862mg</name>
</gene>
<dbReference type="Gene3D" id="1.20.1280.50">
    <property type="match status" value="1"/>
</dbReference>
<dbReference type="EMBL" id="KI630206">
    <property type="protein sequence ID" value="EYU44920.1"/>
    <property type="molecule type" value="Genomic_DNA"/>
</dbReference>
<dbReference type="CDD" id="cd22160">
    <property type="entry name" value="F-box_AtFBL13-like"/>
    <property type="match status" value="1"/>
</dbReference>
<dbReference type="STRING" id="4155.A0A022S0Z9"/>
<dbReference type="KEGG" id="egt:105967579"/>
<dbReference type="eggNOG" id="ENOG502RYTW">
    <property type="taxonomic scope" value="Eukaryota"/>
</dbReference>
<dbReference type="SUPFAM" id="SSF52047">
    <property type="entry name" value="RNI-like"/>
    <property type="match status" value="1"/>
</dbReference>
<dbReference type="SUPFAM" id="SSF81383">
    <property type="entry name" value="F-box domain"/>
    <property type="match status" value="1"/>
</dbReference>
<reference evidence="2 3" key="1">
    <citation type="journal article" date="2013" name="Proc. Natl. Acad. Sci. U.S.A.">
        <title>Fine-scale variation in meiotic recombination in Mimulus inferred from population shotgun sequencing.</title>
        <authorList>
            <person name="Hellsten U."/>
            <person name="Wright K.M."/>
            <person name="Jenkins J."/>
            <person name="Shu S."/>
            <person name="Yuan Y."/>
            <person name="Wessler S.R."/>
            <person name="Schmutz J."/>
            <person name="Willis J.H."/>
            <person name="Rokhsar D.S."/>
        </authorList>
    </citation>
    <scope>NUCLEOTIDE SEQUENCE [LARGE SCALE GENOMIC DNA]</scope>
    <source>
        <strain evidence="3">cv. DUN x IM62</strain>
    </source>
</reference>
<dbReference type="OMA" id="FVCNELP"/>
<dbReference type="InterPro" id="IPR053781">
    <property type="entry name" value="F-box_AtFBL13-like"/>
</dbReference>
<accession>A0A022S0Z9</accession>
<dbReference type="PROSITE" id="PS50181">
    <property type="entry name" value="FBOX"/>
    <property type="match status" value="1"/>
</dbReference>
<dbReference type="Proteomes" id="UP000030748">
    <property type="component" value="Unassembled WGS sequence"/>
</dbReference>
<sequence length="428" mass="49603">MEITKKYRRNLSIDRLSELPDSVLCYILSFLPTQKSVATSILSRRWRYLWTDVPNLDFVDENQGTINRVLSLYKVQKIKSFCLADEIDCDDYQIGTWITFAIERNVQNLDIWRESADVFLPRSLFTSKTLVDLRLNCCAEFPNIGSAVSLPLLKKLHLIFISGYESLPHLLSGCPVLEELVLQLSFEYCSFTISSPTIKKLEIDINAEIPEDLDEMHYVDYSLEIDTPAIVYLKLFDNANYHIKFGSVASLTEASVHIQDYSNDFLYSRSVVQLIQMLRNVRCLKLHLSHRAENIHSVFAARTISFRNVTKLEMTTDCLFLPKLLENADNLEILILHEVNEKIDRWMEPQQVPTCLVSRLRTVKLFRFVQTKRKFKAVKYLLKNAEILEKIEIVYPCYLTSKKRIYMLDKISSFERGSSACEVVAYVG</sequence>
<dbReference type="Pfam" id="PF08387">
    <property type="entry name" value="FBD"/>
    <property type="match status" value="1"/>
</dbReference>
<evidence type="ECO:0000259" key="1">
    <source>
        <dbReference type="PROSITE" id="PS50181"/>
    </source>
</evidence>